<feature type="non-terminal residue" evidence="14">
    <location>
        <position position="1"/>
    </location>
</feature>
<evidence type="ECO:0000256" key="4">
    <source>
        <dbReference type="ARBA" id="ARBA00013208"/>
    </source>
</evidence>
<dbReference type="EMBL" id="JAEFCI010002215">
    <property type="protein sequence ID" value="KAG5462374.1"/>
    <property type="molecule type" value="Genomic_DNA"/>
</dbReference>
<dbReference type="CDD" id="cd06530">
    <property type="entry name" value="S26_SPase_I"/>
    <property type="match status" value="1"/>
</dbReference>
<keyword evidence="10" id="KW-1133">Transmembrane helix</keyword>
<dbReference type="InterPro" id="IPR019533">
    <property type="entry name" value="Peptidase_S26"/>
</dbReference>
<organism evidence="14 15">
    <name type="scientific">Olpidium bornovanus</name>
    <dbReference type="NCBI Taxonomy" id="278681"/>
    <lineage>
        <taxon>Eukaryota</taxon>
        <taxon>Fungi</taxon>
        <taxon>Fungi incertae sedis</taxon>
        <taxon>Olpidiomycota</taxon>
        <taxon>Olpidiomycotina</taxon>
        <taxon>Olpidiomycetes</taxon>
        <taxon>Olpidiales</taxon>
        <taxon>Olpidiaceae</taxon>
        <taxon>Olpidium</taxon>
    </lineage>
</organism>
<evidence type="ECO:0000256" key="10">
    <source>
        <dbReference type="ARBA" id="ARBA00022989"/>
    </source>
</evidence>
<keyword evidence="8" id="KW-0256">Endoplasmic reticulum</keyword>
<evidence type="ECO:0000256" key="9">
    <source>
        <dbReference type="ARBA" id="ARBA00022968"/>
    </source>
</evidence>
<evidence type="ECO:0000256" key="5">
    <source>
        <dbReference type="ARBA" id="ARBA00019685"/>
    </source>
</evidence>
<dbReference type="GO" id="GO:0005787">
    <property type="term" value="C:signal peptidase complex"/>
    <property type="evidence" value="ECO:0007669"/>
    <property type="project" value="TreeGrafter"/>
</dbReference>
<keyword evidence="11" id="KW-0472">Membrane</keyword>
<reference evidence="14 15" key="1">
    <citation type="journal article" name="Sci. Rep.">
        <title>Genome-scale phylogenetic analyses confirm Olpidium as the closest living zoosporic fungus to the non-flagellated, terrestrial fungi.</title>
        <authorList>
            <person name="Chang Y."/>
            <person name="Rochon D."/>
            <person name="Sekimoto S."/>
            <person name="Wang Y."/>
            <person name="Chovatia M."/>
            <person name="Sandor L."/>
            <person name="Salamov A."/>
            <person name="Grigoriev I.V."/>
            <person name="Stajich J.E."/>
            <person name="Spatafora J.W."/>
        </authorList>
    </citation>
    <scope>NUCLEOTIDE SEQUENCE [LARGE SCALE GENOMIC DNA]</scope>
    <source>
        <strain evidence="14">S191</strain>
    </source>
</reference>
<dbReference type="InterPro" id="IPR036286">
    <property type="entry name" value="LexA/Signal_pep-like_sf"/>
</dbReference>
<proteinExistence type="inferred from homology"/>
<comment type="similarity">
    <text evidence="3">Belongs to the peptidase S26B family.</text>
</comment>
<evidence type="ECO:0000256" key="3">
    <source>
        <dbReference type="ARBA" id="ARBA00011035"/>
    </source>
</evidence>
<evidence type="ECO:0000256" key="12">
    <source>
        <dbReference type="ARBA" id="ARBA00045533"/>
    </source>
</evidence>
<protein>
    <recommendedName>
        <fullName evidence="5">Signal peptidase complex catalytic subunit SEC11</fullName>
        <ecNumber evidence="4">3.4.21.89</ecNumber>
    </recommendedName>
    <alternativeName>
        <fullName evidence="6">Signal peptidase complex catalytic subunit sec11</fullName>
    </alternativeName>
</protein>
<keyword evidence="15" id="KW-1185">Reference proteome</keyword>
<dbReference type="InterPro" id="IPR001733">
    <property type="entry name" value="Peptidase_S26B"/>
</dbReference>
<evidence type="ECO:0000256" key="1">
    <source>
        <dbReference type="ARBA" id="ARBA00000677"/>
    </source>
</evidence>
<keyword evidence="9" id="KW-0735">Signal-anchor</keyword>
<name>A0A8H7ZZK4_9FUNG</name>
<dbReference type="AlphaFoldDB" id="A0A8H7ZZK4"/>
<evidence type="ECO:0000256" key="11">
    <source>
        <dbReference type="ARBA" id="ARBA00023136"/>
    </source>
</evidence>
<evidence type="ECO:0000256" key="6">
    <source>
        <dbReference type="ARBA" id="ARBA00021755"/>
    </source>
</evidence>
<dbReference type="Proteomes" id="UP000673691">
    <property type="component" value="Unassembled WGS sequence"/>
</dbReference>
<comment type="caution">
    <text evidence="14">The sequence shown here is derived from an EMBL/GenBank/DDBJ whole genome shotgun (WGS) entry which is preliminary data.</text>
</comment>
<dbReference type="PANTHER" id="PTHR10806">
    <property type="entry name" value="SIGNAL PEPTIDASE COMPLEX CATALYTIC SUBUNIT SEC11"/>
    <property type="match status" value="1"/>
</dbReference>
<dbReference type="OrthoDB" id="10257561at2759"/>
<sequence>VLAEAGERPGDGPAAYDDARKFPAGSAIHPACRDYVFPPAGRRCGISNPARGGRTVAHLTPVRHFFFFLSLYARATFFSLPKLATQAMAFLMVMSSALMIYKGLQVWGRTESPIIVVLRCGKGTEPGEGRAMEPAFHRGDLLFLSLPRAPVEVGDICVFKIKDRGVPIVHRVIKAHNE</sequence>
<evidence type="ECO:0000256" key="13">
    <source>
        <dbReference type="ARBA" id="ARBA00047037"/>
    </source>
</evidence>
<comment type="function">
    <text evidence="12">Catalytic component of the signal peptidase complex (SPC) which catalyzes the cleavage of N-terminal signal sequences from nascent proteins as they are translocated into the lumen of the endoplasmic reticulum. Specifically cleaves N-terminal signal peptides that contain a hydrophobic alpha-helix (h-region) shorter than 18-20 amino acids.</text>
</comment>
<dbReference type="GO" id="GO:0004252">
    <property type="term" value="F:serine-type endopeptidase activity"/>
    <property type="evidence" value="ECO:0007669"/>
    <property type="project" value="InterPro"/>
</dbReference>
<evidence type="ECO:0000256" key="2">
    <source>
        <dbReference type="ARBA" id="ARBA00004648"/>
    </source>
</evidence>
<comment type="subunit">
    <text evidence="13">Component of the signal peptidase complex (SPC) composed of a catalytic subunit SEC11 and three accessory subunits SPC1, SPC2 and SPC3. The complex induces a local thinning of the ER membrane which is used to measure the length of the signal peptide (SP) h-region of protein substrates. This ensures the selectivity of the complex towards h-regions shorter than 18-20 amino acids. SPC associates with the translocon complex.</text>
</comment>
<keyword evidence="7" id="KW-0812">Transmembrane</keyword>
<dbReference type="GO" id="GO:0009003">
    <property type="term" value="F:signal peptidase activity"/>
    <property type="evidence" value="ECO:0007669"/>
    <property type="project" value="UniProtKB-EC"/>
</dbReference>
<dbReference type="PANTHER" id="PTHR10806:SF6">
    <property type="entry name" value="SIGNAL PEPTIDASE COMPLEX CATALYTIC SUBUNIT SEC11"/>
    <property type="match status" value="1"/>
</dbReference>
<dbReference type="GO" id="GO:0006465">
    <property type="term" value="P:signal peptide processing"/>
    <property type="evidence" value="ECO:0007669"/>
    <property type="project" value="InterPro"/>
</dbReference>
<gene>
    <name evidence="14" type="ORF">BJ554DRAFT_5306</name>
</gene>
<accession>A0A8H7ZZK4</accession>
<dbReference type="EC" id="3.4.21.89" evidence="4"/>
<comment type="catalytic activity">
    <reaction evidence="1">
        <text>Cleavage of hydrophobic, N-terminal signal or leader sequences from secreted and periplasmic proteins.</text>
        <dbReference type="EC" id="3.4.21.89"/>
    </reaction>
</comment>
<evidence type="ECO:0000313" key="15">
    <source>
        <dbReference type="Proteomes" id="UP000673691"/>
    </source>
</evidence>
<comment type="subcellular location">
    <subcellularLocation>
        <location evidence="2">Endoplasmic reticulum membrane</location>
        <topology evidence="2">Single-pass type II membrane protein</topology>
    </subcellularLocation>
</comment>
<evidence type="ECO:0000313" key="14">
    <source>
        <dbReference type="EMBL" id="KAG5462374.1"/>
    </source>
</evidence>
<dbReference type="SUPFAM" id="SSF51306">
    <property type="entry name" value="LexA/Signal peptidase"/>
    <property type="match status" value="1"/>
</dbReference>
<evidence type="ECO:0000256" key="8">
    <source>
        <dbReference type="ARBA" id="ARBA00022824"/>
    </source>
</evidence>
<evidence type="ECO:0000256" key="7">
    <source>
        <dbReference type="ARBA" id="ARBA00022692"/>
    </source>
</evidence>